<feature type="transmembrane region" description="Helical" evidence="3">
    <location>
        <begin position="46"/>
        <end position="67"/>
    </location>
</feature>
<keyword evidence="2" id="KW-0677">Repeat</keyword>
<dbReference type="RefSeq" id="WP_141847281.1">
    <property type="nucleotide sequence ID" value="NZ_BAAAPR010000013.1"/>
</dbReference>
<name>A0A542DXX5_9MICO</name>
<keyword evidence="3" id="KW-0472">Membrane</keyword>
<reference evidence="4 5" key="1">
    <citation type="submission" date="2019-06" db="EMBL/GenBank/DDBJ databases">
        <title>Sequencing the genomes of 1000 actinobacteria strains.</title>
        <authorList>
            <person name="Klenk H.-P."/>
        </authorList>
    </citation>
    <scope>NUCLEOTIDE SEQUENCE [LARGE SCALE GENOMIC DNA]</scope>
    <source>
        <strain evidence="4 5">DSM 18607</strain>
    </source>
</reference>
<keyword evidence="3" id="KW-1133">Transmembrane helix</keyword>
<dbReference type="Gene3D" id="2.120.10.80">
    <property type="entry name" value="Kelch-type beta propeller"/>
    <property type="match status" value="1"/>
</dbReference>
<proteinExistence type="predicted"/>
<comment type="caution">
    <text evidence="4">The sequence shown here is derived from an EMBL/GenBank/DDBJ whole genome shotgun (WGS) entry which is preliminary data.</text>
</comment>
<evidence type="ECO:0000256" key="1">
    <source>
        <dbReference type="ARBA" id="ARBA00022441"/>
    </source>
</evidence>
<evidence type="ECO:0000313" key="5">
    <source>
        <dbReference type="Proteomes" id="UP000317893"/>
    </source>
</evidence>
<dbReference type="AlphaFoldDB" id="A0A542DXX5"/>
<protein>
    <recommendedName>
        <fullName evidence="6">Galactose oxidase-like protein</fullName>
    </recommendedName>
</protein>
<dbReference type="PANTHER" id="PTHR46344">
    <property type="entry name" value="OS02G0202900 PROTEIN"/>
    <property type="match status" value="1"/>
</dbReference>
<keyword evidence="5" id="KW-1185">Reference proteome</keyword>
<evidence type="ECO:0000256" key="3">
    <source>
        <dbReference type="SAM" id="Phobius"/>
    </source>
</evidence>
<evidence type="ECO:0000313" key="4">
    <source>
        <dbReference type="EMBL" id="TQJ07926.1"/>
    </source>
</evidence>
<dbReference type="EMBL" id="VFMN01000001">
    <property type="protein sequence ID" value="TQJ07926.1"/>
    <property type="molecule type" value="Genomic_DNA"/>
</dbReference>
<gene>
    <name evidence="4" type="ORF">FB458_0998</name>
</gene>
<dbReference type="OrthoDB" id="3420153at2"/>
<evidence type="ECO:0000256" key="2">
    <source>
        <dbReference type="ARBA" id="ARBA00022737"/>
    </source>
</evidence>
<dbReference type="SUPFAM" id="SSF117281">
    <property type="entry name" value="Kelch motif"/>
    <property type="match status" value="1"/>
</dbReference>
<dbReference type="Proteomes" id="UP000317893">
    <property type="component" value="Unassembled WGS sequence"/>
</dbReference>
<sequence length="458" mass="47181">MTTDDELGRALVESLTYVGSRTRTPPGLLERLRADLAPTPTRRVRWAPLAAAAAVLLLLSLAGVAVLRHAPDPVREPATTGAPPTYGSRSAASLASARWSTLPAAPIQGRGSAVGVWTGARLLVWGGASPSSPQQPLGDGASYDPVARVWARLPVAPIAARSSSASVWTGSVLFVWGGFTTASGARASDGATYDPVARVWHRVPPAPVAGYQQALALTAGGSVLLVTTPPGDGAHVVHLQAYRPDTDTWTRLPDLDLPDGHPALEVEALSTGDRLLLWSMWAHTVPVDGNGTETTYGIEGFTYDVAQQQWTPNGLGGTSVSAVRGPLWTGREVLLPAAPRYCGGCSGPIGGDLTGLRLDPTSGARSNIPHGPVDDGNPTDLWTGTALLALDARGSSGSSWPGAAAVWDPATGGWARLPDAPLGGTDGVVVWTGRSVLLWGTFSSGADPAGRTGGLELG</sequence>
<dbReference type="InterPro" id="IPR015915">
    <property type="entry name" value="Kelch-typ_b-propeller"/>
</dbReference>
<evidence type="ECO:0008006" key="6">
    <source>
        <dbReference type="Google" id="ProtNLM"/>
    </source>
</evidence>
<accession>A0A542DXX5</accession>
<dbReference type="PANTHER" id="PTHR46344:SF27">
    <property type="entry name" value="KELCH REPEAT SUPERFAMILY PROTEIN"/>
    <property type="match status" value="1"/>
</dbReference>
<keyword evidence="1" id="KW-0880">Kelch repeat</keyword>
<organism evidence="4 5">
    <name type="scientific">Lapillicoccus jejuensis</name>
    <dbReference type="NCBI Taxonomy" id="402171"/>
    <lineage>
        <taxon>Bacteria</taxon>
        <taxon>Bacillati</taxon>
        <taxon>Actinomycetota</taxon>
        <taxon>Actinomycetes</taxon>
        <taxon>Micrococcales</taxon>
        <taxon>Intrasporangiaceae</taxon>
        <taxon>Lapillicoccus</taxon>
    </lineage>
</organism>
<keyword evidence="3" id="KW-0812">Transmembrane</keyword>